<keyword evidence="1" id="KW-0732">Signal</keyword>
<evidence type="ECO:0000313" key="3">
    <source>
        <dbReference type="EMBL" id="KAK3332849.1"/>
    </source>
</evidence>
<feature type="signal peptide" evidence="1">
    <location>
        <begin position="1"/>
        <end position="22"/>
    </location>
</feature>
<evidence type="ECO:0000256" key="1">
    <source>
        <dbReference type="SAM" id="SignalP"/>
    </source>
</evidence>
<gene>
    <name evidence="3" type="ORF">B0T19DRAFT_112420</name>
</gene>
<organism evidence="3 4">
    <name type="scientific">Cercophora scortea</name>
    <dbReference type="NCBI Taxonomy" id="314031"/>
    <lineage>
        <taxon>Eukaryota</taxon>
        <taxon>Fungi</taxon>
        <taxon>Dikarya</taxon>
        <taxon>Ascomycota</taxon>
        <taxon>Pezizomycotina</taxon>
        <taxon>Sordariomycetes</taxon>
        <taxon>Sordariomycetidae</taxon>
        <taxon>Sordariales</taxon>
        <taxon>Lasiosphaeriaceae</taxon>
        <taxon>Cercophora</taxon>
    </lineage>
</organism>
<dbReference type="InterPro" id="IPR011042">
    <property type="entry name" value="6-blade_b-propeller_TolB-like"/>
</dbReference>
<accession>A0AAE0IX91</accession>
<evidence type="ECO:0000313" key="4">
    <source>
        <dbReference type="Proteomes" id="UP001286456"/>
    </source>
</evidence>
<dbReference type="InterPro" id="IPR054539">
    <property type="entry name" value="Beta-prop_PDH"/>
</dbReference>
<dbReference type="Pfam" id="PF22807">
    <property type="entry name" value="TrAA12"/>
    <property type="match status" value="1"/>
</dbReference>
<dbReference type="EMBL" id="JAUEPO010000002">
    <property type="protein sequence ID" value="KAK3332849.1"/>
    <property type="molecule type" value="Genomic_DNA"/>
</dbReference>
<reference evidence="3" key="1">
    <citation type="journal article" date="2023" name="Mol. Phylogenet. Evol.">
        <title>Genome-scale phylogeny and comparative genomics of the fungal order Sordariales.</title>
        <authorList>
            <person name="Hensen N."/>
            <person name="Bonometti L."/>
            <person name="Westerberg I."/>
            <person name="Brannstrom I.O."/>
            <person name="Guillou S."/>
            <person name="Cros-Aarteil S."/>
            <person name="Calhoun S."/>
            <person name="Haridas S."/>
            <person name="Kuo A."/>
            <person name="Mondo S."/>
            <person name="Pangilinan J."/>
            <person name="Riley R."/>
            <person name="LaButti K."/>
            <person name="Andreopoulos B."/>
            <person name="Lipzen A."/>
            <person name="Chen C."/>
            <person name="Yan M."/>
            <person name="Daum C."/>
            <person name="Ng V."/>
            <person name="Clum A."/>
            <person name="Steindorff A."/>
            <person name="Ohm R.A."/>
            <person name="Martin F."/>
            <person name="Silar P."/>
            <person name="Natvig D.O."/>
            <person name="Lalanne C."/>
            <person name="Gautier V."/>
            <person name="Ament-Velasquez S.L."/>
            <person name="Kruys A."/>
            <person name="Hutchinson M.I."/>
            <person name="Powell A.J."/>
            <person name="Barry K."/>
            <person name="Miller A.N."/>
            <person name="Grigoriev I.V."/>
            <person name="Debuchy R."/>
            <person name="Gladieux P."/>
            <person name="Hiltunen Thoren M."/>
            <person name="Johannesson H."/>
        </authorList>
    </citation>
    <scope>NUCLEOTIDE SEQUENCE</scope>
    <source>
        <strain evidence="3">SMH4131-1</strain>
    </source>
</reference>
<dbReference type="AlphaFoldDB" id="A0AAE0IX91"/>
<keyword evidence="4" id="KW-1185">Reference proteome</keyword>
<reference evidence="3" key="2">
    <citation type="submission" date="2023-06" db="EMBL/GenBank/DDBJ databases">
        <authorList>
            <consortium name="Lawrence Berkeley National Laboratory"/>
            <person name="Haridas S."/>
            <person name="Hensen N."/>
            <person name="Bonometti L."/>
            <person name="Westerberg I."/>
            <person name="Brannstrom I.O."/>
            <person name="Guillou S."/>
            <person name="Cros-Aarteil S."/>
            <person name="Calhoun S."/>
            <person name="Kuo A."/>
            <person name="Mondo S."/>
            <person name="Pangilinan J."/>
            <person name="Riley R."/>
            <person name="Labutti K."/>
            <person name="Andreopoulos B."/>
            <person name="Lipzen A."/>
            <person name="Chen C."/>
            <person name="Yanf M."/>
            <person name="Daum C."/>
            <person name="Ng V."/>
            <person name="Clum A."/>
            <person name="Steindorff A."/>
            <person name="Ohm R."/>
            <person name="Martin F."/>
            <person name="Silar P."/>
            <person name="Natvig D."/>
            <person name="Lalanne C."/>
            <person name="Gautier V."/>
            <person name="Ament-Velasquez S.L."/>
            <person name="Kruys A."/>
            <person name="Hutchinson M.I."/>
            <person name="Powell A.J."/>
            <person name="Barry K."/>
            <person name="Miller A.N."/>
            <person name="Grigoriev I.V."/>
            <person name="Debuchy R."/>
            <person name="Gladieux P."/>
            <person name="Thoren M.H."/>
            <person name="Johannesson H."/>
        </authorList>
    </citation>
    <scope>NUCLEOTIDE SEQUENCE</scope>
    <source>
        <strain evidence="3">SMH4131-1</strain>
    </source>
</reference>
<protein>
    <submittedName>
        <fullName evidence="3">Soluble quino protein glucose/sorbosone dehydrogenase</fullName>
    </submittedName>
</protein>
<sequence>MKTKQVARTALALGLSASVAVAQGTACATVLVPTYSPPSVASGWQAQLVAGGLTKPRSIEFDSTGALLVVESGKGITRQTFTDNKGTCLIASQSTLLINDTTLNHGLALSVDGKTLYASSVKSVFAWDYDATAGTVSAKPRTVVDNMSNTDLVTRTLLISKLKPNTLIVSRGSADANEVKAETLSNGLSQIRAFDLSKLNATSDPYNYNTDGTVLGWGLRNSVGVGEHPVTGGIYAVENSIDGVTRNGKDIHENNPGEELNFFGNLSVVNKDPPNYGYPKCFAVWNVTEIPQNDGLHIGSQFAVDEENLTDEKCNEKYVEPRLTLPAHYAPLDIKFDKEGSTAYVTFHGSFDKTNPVGYRVSSIAFDPKTGDPVAKADSTDFLTDILSNDAKSVCPGACFRPAGLAFDSTGRLWMTADSTGEIYVLEKLEGTPTATASGTIVTATGTAKNAAPAVRVGGWGLAGLVVAVAWAMM</sequence>
<dbReference type="InterPro" id="IPR011041">
    <property type="entry name" value="Quinoprot_gluc/sorb_DH_b-prop"/>
</dbReference>
<feature type="domain" description="Pyrroloquinoline quinone-dependent pyranose dehydrogenase beta-propeller" evidence="2">
    <location>
        <begin position="38"/>
        <end position="428"/>
    </location>
</feature>
<dbReference type="InterPro" id="IPR051262">
    <property type="entry name" value="SMP-30/CGR1_Lactonase"/>
</dbReference>
<dbReference type="Proteomes" id="UP001286456">
    <property type="component" value="Unassembled WGS sequence"/>
</dbReference>
<name>A0AAE0IX91_9PEZI</name>
<comment type="caution">
    <text evidence="3">The sequence shown here is derived from an EMBL/GenBank/DDBJ whole genome shotgun (WGS) entry which is preliminary data.</text>
</comment>
<dbReference type="Gene3D" id="2.120.10.30">
    <property type="entry name" value="TolB, C-terminal domain"/>
    <property type="match status" value="1"/>
</dbReference>
<dbReference type="SUPFAM" id="SSF50952">
    <property type="entry name" value="Soluble quinoprotein glucose dehydrogenase"/>
    <property type="match status" value="1"/>
</dbReference>
<evidence type="ECO:0000259" key="2">
    <source>
        <dbReference type="Pfam" id="PF22807"/>
    </source>
</evidence>
<proteinExistence type="predicted"/>
<feature type="chain" id="PRO_5042019327" evidence="1">
    <location>
        <begin position="23"/>
        <end position="474"/>
    </location>
</feature>
<dbReference type="PANTHER" id="PTHR47572:SF4">
    <property type="entry name" value="LACTONASE DRP35"/>
    <property type="match status" value="1"/>
</dbReference>
<dbReference type="PANTHER" id="PTHR47572">
    <property type="entry name" value="LIPOPROTEIN-RELATED"/>
    <property type="match status" value="1"/>
</dbReference>